<dbReference type="PANTHER" id="PTHR11078:SF3">
    <property type="entry name" value="ANTITERMINATION NUSB DOMAIN-CONTAINING PROTEIN"/>
    <property type="match status" value="1"/>
</dbReference>
<proteinExistence type="inferred from homology"/>
<evidence type="ECO:0000256" key="1">
    <source>
        <dbReference type="ARBA" id="ARBA00005952"/>
    </source>
</evidence>
<keyword evidence="4 6" id="KW-0805">Transcription regulation</keyword>
<evidence type="ECO:0000256" key="4">
    <source>
        <dbReference type="ARBA" id="ARBA00023015"/>
    </source>
</evidence>
<keyword evidence="3 6" id="KW-0694">RNA-binding</keyword>
<dbReference type="InterPro" id="IPR035926">
    <property type="entry name" value="NusB-like_sf"/>
</dbReference>
<dbReference type="SUPFAM" id="SSF48013">
    <property type="entry name" value="NusB-like"/>
    <property type="match status" value="1"/>
</dbReference>
<protein>
    <recommendedName>
        <fullName evidence="6">Transcription antitermination protein NusB</fullName>
    </recommendedName>
    <alternativeName>
        <fullName evidence="6">Antitermination factor NusB</fullName>
    </alternativeName>
</protein>
<reference evidence="8 9" key="1">
    <citation type="submission" date="2019-07" db="EMBL/GenBank/DDBJ databases">
        <title>Insights of Desulfuromonas acetexigens electromicrobiology.</title>
        <authorList>
            <person name="Katuri K."/>
            <person name="Sapireddy V."/>
            <person name="Shaw D.R."/>
            <person name="Saikaly P."/>
        </authorList>
    </citation>
    <scope>NUCLEOTIDE SEQUENCE [LARGE SCALE GENOMIC DNA]</scope>
    <source>
        <strain evidence="8 9">2873</strain>
    </source>
</reference>
<dbReference type="NCBIfam" id="TIGR01951">
    <property type="entry name" value="nusB"/>
    <property type="match status" value="1"/>
</dbReference>
<keyword evidence="5 6" id="KW-0804">Transcription</keyword>
<dbReference type="GO" id="GO:0031564">
    <property type="term" value="P:transcription antitermination"/>
    <property type="evidence" value="ECO:0007669"/>
    <property type="project" value="UniProtKB-KW"/>
</dbReference>
<dbReference type="EMBL" id="VJVV01000003">
    <property type="protein sequence ID" value="TRO82618.1"/>
    <property type="molecule type" value="Genomic_DNA"/>
</dbReference>
<sequence>MAKGMRRQGRELALKIIYSLQDQDSSLEEVFADFWANFRFRDDVLGDPHDESHRPIPPEVREYAEGLVRGVADYLERIDQMIEELSTNWALDRMARVDLSLLRLAAYELMARPDVPASVAINEAIEIGKIYGTKDTPAFVNGILDKISRACRPAGS</sequence>
<comment type="caution">
    <text evidence="8">The sequence shown here is derived from an EMBL/GenBank/DDBJ whole genome shotgun (WGS) entry which is preliminary data.</text>
</comment>
<comment type="function">
    <text evidence="6">Involved in transcription antitermination. Required for transcription of ribosomal RNA (rRNA) genes. Binds specifically to the boxA antiterminator sequence of the ribosomal RNA (rrn) operons.</text>
</comment>
<evidence type="ECO:0000313" key="8">
    <source>
        <dbReference type="EMBL" id="TRO82618.1"/>
    </source>
</evidence>
<evidence type="ECO:0000313" key="9">
    <source>
        <dbReference type="Proteomes" id="UP000317155"/>
    </source>
</evidence>
<dbReference type="RefSeq" id="WP_092056784.1">
    <property type="nucleotide sequence ID" value="NZ_FOJJ01000023.1"/>
</dbReference>
<gene>
    <name evidence="6 8" type="primary">nusB</name>
    <name evidence="8" type="ORF">FL622_05370</name>
</gene>
<keyword evidence="9" id="KW-1185">Reference proteome</keyword>
<evidence type="ECO:0000256" key="3">
    <source>
        <dbReference type="ARBA" id="ARBA00022884"/>
    </source>
</evidence>
<dbReference type="HAMAP" id="MF_00073">
    <property type="entry name" value="NusB"/>
    <property type="match status" value="1"/>
</dbReference>
<comment type="similarity">
    <text evidence="1 6">Belongs to the NusB family.</text>
</comment>
<keyword evidence="2 6" id="KW-0889">Transcription antitermination</keyword>
<dbReference type="PANTHER" id="PTHR11078">
    <property type="entry name" value="N UTILIZATION SUBSTANCE PROTEIN B-RELATED"/>
    <property type="match status" value="1"/>
</dbReference>
<evidence type="ECO:0000256" key="2">
    <source>
        <dbReference type="ARBA" id="ARBA00022814"/>
    </source>
</evidence>
<feature type="domain" description="NusB/RsmB/TIM44" evidence="7">
    <location>
        <begin position="8"/>
        <end position="149"/>
    </location>
</feature>
<dbReference type="InterPro" id="IPR006027">
    <property type="entry name" value="NusB_RsmB_TIM44"/>
</dbReference>
<dbReference type="Proteomes" id="UP000317155">
    <property type="component" value="Unassembled WGS sequence"/>
</dbReference>
<dbReference type="Gene3D" id="1.10.940.10">
    <property type="entry name" value="NusB-like"/>
    <property type="match status" value="1"/>
</dbReference>
<dbReference type="GO" id="GO:0006353">
    <property type="term" value="P:DNA-templated transcription termination"/>
    <property type="evidence" value="ECO:0007669"/>
    <property type="project" value="UniProtKB-UniRule"/>
</dbReference>
<organism evidence="8 9">
    <name type="scientific">Trichloromonas acetexigens</name>
    <dbReference type="NCBI Taxonomy" id="38815"/>
    <lineage>
        <taxon>Bacteria</taxon>
        <taxon>Pseudomonadati</taxon>
        <taxon>Thermodesulfobacteriota</taxon>
        <taxon>Desulfuromonadia</taxon>
        <taxon>Desulfuromonadales</taxon>
        <taxon>Trichloromonadaceae</taxon>
        <taxon>Trichloromonas</taxon>
    </lineage>
</organism>
<dbReference type="Pfam" id="PF01029">
    <property type="entry name" value="NusB"/>
    <property type="match status" value="1"/>
</dbReference>
<name>A0A550JHD6_9BACT</name>
<accession>A0A550JHD6</accession>
<dbReference type="OrthoDB" id="9797817at2"/>
<dbReference type="GO" id="GO:0003723">
    <property type="term" value="F:RNA binding"/>
    <property type="evidence" value="ECO:0007669"/>
    <property type="project" value="UniProtKB-UniRule"/>
</dbReference>
<evidence type="ECO:0000256" key="5">
    <source>
        <dbReference type="ARBA" id="ARBA00023163"/>
    </source>
</evidence>
<dbReference type="InterPro" id="IPR011605">
    <property type="entry name" value="NusB_fam"/>
</dbReference>
<dbReference type="AlphaFoldDB" id="A0A550JHD6"/>
<evidence type="ECO:0000259" key="7">
    <source>
        <dbReference type="Pfam" id="PF01029"/>
    </source>
</evidence>
<dbReference type="GO" id="GO:0005829">
    <property type="term" value="C:cytosol"/>
    <property type="evidence" value="ECO:0007669"/>
    <property type="project" value="TreeGrafter"/>
</dbReference>
<evidence type="ECO:0000256" key="6">
    <source>
        <dbReference type="HAMAP-Rule" id="MF_00073"/>
    </source>
</evidence>